<dbReference type="AlphaFoldDB" id="A0AAV1RUZ5"/>
<dbReference type="SUPFAM" id="SSF53756">
    <property type="entry name" value="UDP-Glycosyltransferase/glycogen phosphorylase"/>
    <property type="match status" value="1"/>
</dbReference>
<dbReference type="PANTHER" id="PTHR48047">
    <property type="entry name" value="GLYCOSYLTRANSFERASE"/>
    <property type="match status" value="1"/>
</dbReference>
<reference evidence="3 4" key="1">
    <citation type="submission" date="2024-01" db="EMBL/GenBank/DDBJ databases">
        <authorList>
            <person name="Waweru B."/>
        </authorList>
    </citation>
    <scope>NUCLEOTIDE SEQUENCE [LARGE SCALE GENOMIC DNA]</scope>
</reference>
<evidence type="ECO:0000256" key="1">
    <source>
        <dbReference type="ARBA" id="ARBA00009995"/>
    </source>
</evidence>
<evidence type="ECO:0000313" key="4">
    <source>
        <dbReference type="Proteomes" id="UP001314170"/>
    </source>
</evidence>
<gene>
    <name evidence="3" type="ORF">DCAF_LOCUS14333</name>
</gene>
<keyword evidence="4" id="KW-1185">Reference proteome</keyword>
<keyword evidence="2" id="KW-0328">Glycosyltransferase</keyword>
<dbReference type="Proteomes" id="UP001314170">
    <property type="component" value="Unassembled WGS sequence"/>
</dbReference>
<evidence type="ECO:0000256" key="2">
    <source>
        <dbReference type="ARBA" id="ARBA00022676"/>
    </source>
</evidence>
<evidence type="ECO:0000313" key="3">
    <source>
        <dbReference type="EMBL" id="CAK7339283.1"/>
    </source>
</evidence>
<dbReference type="EMBL" id="CAWUPB010001157">
    <property type="protein sequence ID" value="CAK7339283.1"/>
    <property type="molecule type" value="Genomic_DNA"/>
</dbReference>
<keyword evidence="2" id="KW-0808">Transferase</keyword>
<dbReference type="Gene3D" id="3.40.50.2000">
    <property type="entry name" value="Glycogen Phosphorylase B"/>
    <property type="match status" value="1"/>
</dbReference>
<comment type="similarity">
    <text evidence="1">Belongs to the UDP-glycosyltransferase family.</text>
</comment>
<protein>
    <submittedName>
        <fullName evidence="3">Uncharacterized protein</fullName>
    </submittedName>
</protein>
<dbReference type="GO" id="GO:0035251">
    <property type="term" value="F:UDP-glucosyltransferase activity"/>
    <property type="evidence" value="ECO:0007669"/>
    <property type="project" value="TreeGrafter"/>
</dbReference>
<proteinExistence type="inferred from homology"/>
<organism evidence="3 4">
    <name type="scientific">Dovyalis caffra</name>
    <dbReference type="NCBI Taxonomy" id="77055"/>
    <lineage>
        <taxon>Eukaryota</taxon>
        <taxon>Viridiplantae</taxon>
        <taxon>Streptophyta</taxon>
        <taxon>Embryophyta</taxon>
        <taxon>Tracheophyta</taxon>
        <taxon>Spermatophyta</taxon>
        <taxon>Magnoliopsida</taxon>
        <taxon>eudicotyledons</taxon>
        <taxon>Gunneridae</taxon>
        <taxon>Pentapetalae</taxon>
        <taxon>rosids</taxon>
        <taxon>fabids</taxon>
        <taxon>Malpighiales</taxon>
        <taxon>Salicaceae</taxon>
        <taxon>Flacourtieae</taxon>
        <taxon>Dovyalis</taxon>
    </lineage>
</organism>
<sequence>MVMFPFMAQGHIIPFLALAIEIEQKRGCTITFVNTPLNIKRIKTCLSPNSSIHLLEIPFQSSDHGLPPDCENTNDLPYHLILKLVEASRFQRLRQFTLCRCPRTLKPVLLPPGIGSRAGNEAAITTAKSSKPKNGCLKDLKIESRAISASMGTPDGDFLLEEEIGVCVEVAGGRTSEVKNEDMVAKINLVMNETENGKEMRKKACEIR</sequence>
<name>A0AAV1RUZ5_9ROSI</name>
<accession>A0AAV1RUZ5</accession>
<comment type="caution">
    <text evidence="3">The sequence shown here is derived from an EMBL/GenBank/DDBJ whole genome shotgun (WGS) entry which is preliminary data.</text>
</comment>
<dbReference type="PANTHER" id="PTHR48047:SF84">
    <property type="entry name" value="GLYCOSYLTRANSFERASE"/>
    <property type="match status" value="1"/>
</dbReference>